<dbReference type="GO" id="GO:0008250">
    <property type="term" value="C:oligosaccharyltransferase complex"/>
    <property type="evidence" value="ECO:0007669"/>
    <property type="project" value="UniProtKB-UniRule"/>
</dbReference>
<evidence type="ECO:0000256" key="1">
    <source>
        <dbReference type="ARBA" id="ARBA00002791"/>
    </source>
</evidence>
<evidence type="ECO:0000256" key="5">
    <source>
        <dbReference type="ARBA" id="ARBA00022692"/>
    </source>
</evidence>
<dbReference type="EMBL" id="KZ997019">
    <property type="protein sequence ID" value="RKO87987.1"/>
    <property type="molecule type" value="Genomic_DNA"/>
</dbReference>
<gene>
    <name evidence="12" type="ORF">BDK51DRAFT_15939</name>
</gene>
<dbReference type="Proteomes" id="UP000269721">
    <property type="component" value="Unassembled WGS sequence"/>
</dbReference>
<dbReference type="PANTHER" id="PTHR21049:SF0">
    <property type="entry name" value="DOLICHYL-DIPHOSPHOOLIGOSACCHARIDE--PROTEIN GLYCOSYLTRANSFERASE SUBUNIT 1"/>
    <property type="match status" value="1"/>
</dbReference>
<keyword evidence="6" id="KW-0732">Signal</keyword>
<keyword evidence="5" id="KW-0812">Transmembrane</keyword>
<proteinExistence type="inferred from homology"/>
<feature type="coiled-coil region" evidence="11">
    <location>
        <begin position="466"/>
        <end position="493"/>
    </location>
</feature>
<comment type="function">
    <text evidence="1 10">Subunit of the oligosaccharyl transferase (OST) complex that catalyzes the initial transfer of a defined glycan (Glc(3)Man(9)GlcNAc(2) in eukaryotes) from the lipid carrier dolichol-pyrophosphate to an asparagine residue within an Asn-X-Ser/Thr consensus motif in nascent polypeptide chains, the first step in protein N-glycosylation. N-glycosylation occurs cotranslationally and the complex associates with the Sec61 complex at the channel-forming translocon complex that mediates protein translocation across the endoplasmic reticulum (ER). All subunits are required for a maximal enzyme activity.</text>
</comment>
<evidence type="ECO:0000256" key="3">
    <source>
        <dbReference type="ARBA" id="ARBA00004922"/>
    </source>
</evidence>
<comment type="pathway">
    <text evidence="3 10">Protein modification; protein glycosylation.</text>
</comment>
<dbReference type="InterPro" id="IPR007676">
    <property type="entry name" value="Ribophorin_I"/>
</dbReference>
<evidence type="ECO:0000256" key="4">
    <source>
        <dbReference type="ARBA" id="ARBA00008905"/>
    </source>
</evidence>
<comment type="subunit">
    <text evidence="10">Component of the oligosaccharyltransferase (OST) complex.</text>
</comment>
<evidence type="ECO:0000256" key="9">
    <source>
        <dbReference type="ARBA" id="ARBA00023136"/>
    </source>
</evidence>
<evidence type="ECO:0000256" key="8">
    <source>
        <dbReference type="ARBA" id="ARBA00022989"/>
    </source>
</evidence>
<feature type="non-terminal residue" evidence="12">
    <location>
        <position position="1"/>
    </location>
</feature>
<dbReference type="PANTHER" id="PTHR21049">
    <property type="entry name" value="RIBOPHORIN I"/>
    <property type="match status" value="1"/>
</dbReference>
<keyword evidence="8" id="KW-1133">Transmembrane helix</keyword>
<evidence type="ECO:0000313" key="13">
    <source>
        <dbReference type="Proteomes" id="UP000269721"/>
    </source>
</evidence>
<protein>
    <recommendedName>
        <fullName evidence="10">Dolichyl-diphosphooligosaccharide--protein glycosyltransferase subunit 1</fullName>
    </recommendedName>
</protein>
<keyword evidence="11" id="KW-0175">Coiled coil</keyword>
<comment type="similarity">
    <text evidence="4 10">Belongs to the OST1 family.</text>
</comment>
<organism evidence="12 13">
    <name type="scientific">Blyttiomyces helicus</name>
    <dbReference type="NCBI Taxonomy" id="388810"/>
    <lineage>
        <taxon>Eukaryota</taxon>
        <taxon>Fungi</taxon>
        <taxon>Fungi incertae sedis</taxon>
        <taxon>Chytridiomycota</taxon>
        <taxon>Chytridiomycota incertae sedis</taxon>
        <taxon>Chytridiomycetes</taxon>
        <taxon>Chytridiomycetes incertae sedis</taxon>
        <taxon>Blyttiomyces</taxon>
    </lineage>
</organism>
<evidence type="ECO:0000256" key="2">
    <source>
        <dbReference type="ARBA" id="ARBA00004115"/>
    </source>
</evidence>
<evidence type="ECO:0000256" key="11">
    <source>
        <dbReference type="SAM" id="Coils"/>
    </source>
</evidence>
<keyword evidence="13" id="KW-1185">Reference proteome</keyword>
<dbReference type="AlphaFoldDB" id="A0A4V1IQW6"/>
<keyword evidence="9" id="KW-0472">Membrane</keyword>
<comment type="subcellular location">
    <subcellularLocation>
        <location evidence="2 10">Endoplasmic reticulum membrane</location>
        <topology evidence="2 10">Single-pass type I membrane protein</topology>
    </subcellularLocation>
</comment>
<dbReference type="Pfam" id="PF04597">
    <property type="entry name" value="Ribophorin_I"/>
    <property type="match status" value="1"/>
</dbReference>
<evidence type="ECO:0000256" key="7">
    <source>
        <dbReference type="ARBA" id="ARBA00022824"/>
    </source>
</evidence>
<name>A0A4V1IQW6_9FUNG</name>
<dbReference type="UniPathway" id="UPA00378"/>
<reference evidence="13" key="1">
    <citation type="journal article" date="2018" name="Nat. Microbiol.">
        <title>Leveraging single-cell genomics to expand the fungal tree of life.</title>
        <authorList>
            <person name="Ahrendt S.R."/>
            <person name="Quandt C.A."/>
            <person name="Ciobanu D."/>
            <person name="Clum A."/>
            <person name="Salamov A."/>
            <person name="Andreopoulos B."/>
            <person name="Cheng J.F."/>
            <person name="Woyke T."/>
            <person name="Pelin A."/>
            <person name="Henrissat B."/>
            <person name="Reynolds N.K."/>
            <person name="Benny G.L."/>
            <person name="Smith M.E."/>
            <person name="James T.Y."/>
            <person name="Grigoriev I.V."/>
        </authorList>
    </citation>
    <scope>NUCLEOTIDE SEQUENCE [LARGE SCALE GENOMIC DNA]</scope>
</reference>
<evidence type="ECO:0000256" key="6">
    <source>
        <dbReference type="ARBA" id="ARBA00022729"/>
    </source>
</evidence>
<dbReference type="OrthoDB" id="310030at2759"/>
<accession>A0A4V1IQW6</accession>
<sequence length="496" mass="55352">KATLVIDAALPGTISPYPKEVVQTSRQYMEYSGNAYFFTPYVVEKQKTTVRLPNAEVSKLIETPAPVKRTGKIIEYGPYPELAPYAEAELYVHYFDANAILVATSVERTFQLSHWGNNLAVKEDYELHHRGAKLKGQFSRVDFGMTARMHDQTNVVKELAFSLPPRASNVFFRDQIGNVSTSHFRPELARSALELRPRYPLYGGWRYTWQHGYDVPLEDFVKVDTKTGSYVLTVPFIAGLPNVTAEKVVLTIVLPEGAVNAQVHTPFNVDRVSNSKVYTYLDTTGRPTLHIEKYNVVDEFALPIQVSYDYALVNLFQKPIAVGVTALAILLLFSIFSRLDLSIIKDPKAEHALLVRGHSYTVQKIAYEELQALQTLETAFTSFKSTKDSAALKTATATAEFTLKSGWTKLSKIADATAGIGSFSPNLVRLVSLSTDRFAAVKVRHTEVAQFYAGVDPKAGADEKKRKALQTALDKHEADLARLNVQIKKLVKELEL</sequence>
<evidence type="ECO:0000313" key="12">
    <source>
        <dbReference type="EMBL" id="RKO87987.1"/>
    </source>
</evidence>
<keyword evidence="7 10" id="KW-0256">Endoplasmic reticulum</keyword>
<evidence type="ECO:0000256" key="10">
    <source>
        <dbReference type="RuleBase" id="RU361143"/>
    </source>
</evidence>
<dbReference type="GO" id="GO:0018279">
    <property type="term" value="P:protein N-linked glycosylation via asparagine"/>
    <property type="evidence" value="ECO:0007669"/>
    <property type="project" value="TreeGrafter"/>
</dbReference>